<evidence type="ECO:0000256" key="16">
    <source>
        <dbReference type="ARBA" id="ARBA00023398"/>
    </source>
</evidence>
<dbReference type="InterPro" id="IPR020841">
    <property type="entry name" value="PKS_Beta-ketoAc_synthase_dom"/>
</dbReference>
<dbReference type="SMART" id="SM00822">
    <property type="entry name" value="PKS_KR"/>
    <property type="match status" value="2"/>
</dbReference>
<dbReference type="Gene3D" id="3.40.50.720">
    <property type="entry name" value="NAD(P)-binding Rossmann-like Domain"/>
    <property type="match status" value="5"/>
</dbReference>
<evidence type="ECO:0000256" key="1">
    <source>
        <dbReference type="ARBA" id="ARBA00005189"/>
    </source>
</evidence>
<name>A0AA39Z3R1_9PEZI</name>
<sequence length="5741" mass="616947">MAESEDVGYMLARLNSMAFLAADAYNNQQHGRTQDVQSLFDSVFHLDSIRNTLSQSPTDLEYVVDIGEDEKLAVYGPDDGENGPPMPLLTTGIMGSALPVALEADANYHAELVPDEIVEMLCGAAADGEEVSLDERLLAYIFDRIIAHAFAGSTTDWSAVGLVAFDHQNFHARNLLSLQQRLSRGLSSPQFELLFNIDSRKNARRDSGEVAISVALHAMLPGAVSRGSERLLIWSAALRVAAATPADRNTQQAVPALRPRYVDWVHVGDVPSSLPTHLHHNGRARRHFLLQGSASGLIDDLHTKLQATSLDVQRHEIKSFSPTTLLHSWQDSTTIIVDLASIATAENLPRAPSDPCQELLERLATTSAGARVILVTQGVLAVTGYEDRQVEADNAGAAELVSRYASSKQQLDVWQVDVDARAATSEGADALCRLLLLPDDDESNIFKSTRGGIVALRDGSKLFEPAWVESGRVVDAAGDEEALLNAPFAACFREREQVFEMERLLSDACTEALRSVVDPATFERAFAKLDRLAEQSLVAAVASLNQQDLQHSVPAHLKQLCERYSRQQYSGHSAIADAGRLRAELEELYTECPPLRPSVALLGNVLGRHRDVLLSRLAPLDVLFGKNDAAANTAAEQAGGAAAEVYDEAVLARVHKRVVERTISHLCTLASRCNRRLRILEVGAGTGGTALPLLRLLQQHHPGLCAEYAFTDLGAHFVHAFARRHRASFPSIPLRTQTFDAARHPSLQGFAAGEYDVVVCVNVLHATPSVAATLANVHALLAPGGALVLQEITTQASAFLDATFGLTEGWWAAEPDDVFRPGGYPTLPPRAWQQALGRTGFAWSACTPAGGALDQQAVFVAQKGVAWGAGDGVGSAMRVRGEESEGWYVLAGEQGDLVTALAAQELVGTFDARRLIWVRFGVGGAASYAQEEEEEEDRAFQLAHEAGVDLQVFEGTRGSKIITPEVQSLLKGGDVRGVVWVTKDSGSGPQSSTFSALQQLHVDLDRLDRIPRRLVILHGIGYEGNHPLQDPVESFVRFRRGRLGLPTLLARWHLGEESGLPSAVVKSTITAAIRSCDFRSKKVAVLDFIGTWKAAQNQPQTTKTIATKASVAGRTVFGASKSAQITNGVKKPTATRASNVPSIDTIIAVVIAEAEALLGSSGSVDADDPLMQAGIDSLAVVELRAGLKRLFPLAPLPSTYIYEYATARAIAEAIAAMLAEVEEEQEEERAEVARAAPPLTTAATAVRNISIPATVQSPFPITALNGVADTLSEDRGNKVAVIAMDCRMPGGMNSSDEFWEGLKLGRDAMVDIPLSRFDVDEVYDGDVDALAKGKTYVRRGGFLDRAEHFDRSRFTIPEVQLQQMDPQQRILLETVDSALTDAGYSRKDMAGRDASVYIGVSCKDWAKVAPLDGAFIGTGAAAAIVSNRISFELGLSGTSMSIDTACSSSLVAVDLAVQALRLGRTDMAVAGGVNMILHPDPYVVFCQNKMLSPDGLCKTFDRDAKGYVRSEGCGVVILKRLSDALRDDDPVLGVITGSCSNQDGRSTNISAPSGKAQQEVVLRALRDAGRRPDEVDFVELHGTGTALGDPVEVHSLKAVFGAPTRKRKAAATDVVRTRPLYLGAVKTNIGHPEAAAGIAGLIKCVNVVQQRQVPPNIHLENINPGIEFEGFEVARLPERVEDVGRGPDRAVVAGCSSFGFGGTNVHVIVESPPAQARSRAPKPVKKEIEKIPDVDVPRRARTDDEEKLIIAFTGQGSQFASMAKELYRDDSVFAATVDRCVKICSPWIAPEDLRNALLKPNADGTEAIKPAHASQASLFVMEYAIYQTLVERGLQADVVLGHSIGEIVASVVSGCLNLEDGLRLVCQRGIIMEQADVEGTMYAIMLPHTTIQAAIDDLRLGETASVAAINGSNLTTVAGLHESLQRLLSHLGQGVTSAPLKVSRPFHSPLLRPCMQAFAERIGGLNAGAPTTVRFWSTVTAAEVAAAPDVNHWAAVKANEQHFDKRDDLFEDGEEGECDPSGSNIVLVGQGRREGFFPWRRGYHALITSPEILQLDAETRAVRFRVNHRTIQLVADHVVRGRPILPGAAVFDLALGGYQVLHNLHPLEALPMELRDAVISRPVVLAADMEPPWLQLTYNNTDGTVQVMSAADPSHEFVEHARATVVRVEPTQRHQRVRLATIQHRCTDAVDVTDLRSKLAARGLAYGPQFQAMVSAQRRDGECLAELRLPASGSSGYVVHPGVLDSAMQTCAATLSSMAGKDAFAVGSLGRLRVRSFLGEHRSNAEVRVWSRVVSSTADCYEANVDVCDTLGNVLLSLEALRLVRVSSQVALVASSRCLYLTEWAPLQPAPGQSLCAASAARLPEKTAIDVDQVLGIVTGTNFARRGPVAALRDALRTACGAGSLMDVVLPFTTSEKPIHTLLYVCSPTETAYTITSQLCRLFQAILDTPFLSELRSVVVVTLGSQFVLEDDACSSPESSAAWGLLRSARLELPQLRLVTLDVDPTASAWKQALAVLDAALDASEDEVAWRDGRRYVPRLTDPGFQGTEAEAIDLMRPAFDFSIETALPATLDLNTVVPVDVDDAELARVRTGYALVNSLALQSLIQGAASVSSEADVVPLVQQLWRRYRNMPASSVQSELVPPDLGDASTWIDSAIKQYPEVTSELAMLKSLYGQHGAVFRGERDPLELLFRTDRHTETEGIYSESFYARYYNSVVTYVLSALVQQQPQNRRKLRILEVGAGSGSTTRRILETAAALDIEVDYHFTDISETFIRKASSSGKLSASPGSSARVTYGVFDAERDPRLQGLASSSFDLIVAVNVIHATRVLRETMANLRQLLRPRGVVVLSEFTRPSPMTDASFGMTEGWWRFDDKDLRPEYPLMEAARWEGLLLATGFDRVRTLENPKAGESQAVIVAQASAQEDDDSRDHEREERGERGVYIISGGTGGIGLLTAIVLIERGCRKVYLLSRSGKVSSNSTHLWDRLMAVAQPDQVVKVTCDVSNGVQVAEVFAGIRERGEWVEGIIHSAGALRDAMLRNQTPATISTVFAAKVEALRHLHSCSLDEPLLRQFVIYSSCAALLGSPGQSNHAAANAFLDSFTAYRRTCGLPALSIQWGTVSGIGEAARKGANKLAVKFGHGQVSETEAESFLKAVFSSDHSRTLSGPMCISPFNWTTFTKMRTRVPSLVSAFSVIQKAAPSRPAGTAPATKSVPVSNTRGNAAVSLLETIQSCVEATVGTRMPSASSTFFDVGMDSLSAIEFRNRLQSSLGAGVKLSASLVFDYPTLARLQEYLEGLPELMGIMNETEQPPAAPLAPAASTVDPSPQQQLQTPAPSISCMIRSAPQVVDKVISIVGMDARLPGADTIEDLWTLLLSDEDPFRDIPFSRWDLDDNFYVPKSAAGDGKAAGRSYVRQGSFLRPDQLEWFDNSFFGISNAEARTMDPNQRLLLEVSYQALADAGYTRDSLRGQNVGVFVGFMNYDQFFLTAGGGDKGGASAFTASSASPAVLSNRVSHVLGLEGPSCTLDTACSASLYALHTAIGALRSGQCDAAVVAGVNVMMSPAAFVAECAAGMLSASQRCRPLDDGADGFARGEGCVAVVLQRRGDAVAQGRYIHADILGSSIGHDGTTVNLTSPNGPAQARVIQRALQDAGASPSSIAFVEGHLTGTVLGDPIEFSALKSVFGTPTAQETRSAPLHLGAIKSNLGHLEGVAGVAGLVKAVLSLRHRVLPPIAHLKKLNRHLDFEGFKVNVPGSGSSSVGLVPSSSSGPELRCGVSSFGFSGANAHIVLEAASTSASQRCLVPRKRHVFSRNHFPLRRGGSHALLGRLPAGDGTWKMGGEHDVLIGHRLFALLEQHVVRGTPTVPGAMLVELAASVVAGSGPSPSAHLQEIVFAAPFTVSAPRSKTMSIAHEADGQFTISWAGVDEEDDESHVTAYGRLKGPADPPSADERTVMLDRLRRHQDACKQAVDINSVWQKLEDVGICYTGLFRSLQRAYTSINERAALAYGNISLAENGEDGFLAHPALLDSAMQVCAAVVLAKLSTTEEQQSRSGTAARTFLPFAMTGVRFWAPRPRESRRREFVATAEVVSVGAAEVKARLSVFDDAGEPVFDIEEIVFRPAGAKGGEQNQSQSQNKLPDPLHTVCWARMPAAPELEEIAQPCVLVVEDEQDRDALASKLPPSVTVALLTEHRAGEGLPQTLYYLPSLSSTAADLCTSALELINTAVEAASPGTSANSSLWILTRASQVSPISHPQQAALWGLMRSVVLEDTRAVSIGLVDLVAGKSDDGAAVAHEDVLKLLGRLKAPSRPISELAWDAETHTWFAPQMVPDRLCELDVPTMAVATTGLDSLEAVPLIEPDGFAELGEDQVSVRVGAVGINFHDVLFAAGGLLQHGSSALGADFAGTVQAVGSAVQHVAPGDAVFGMAEACMRSVVRCSARLVRKMPEGLSMVDGASLPTVFATAYHCLVELAELRPGQTVLVHTATGGLGHLLVSIARSHGAQVVVATAGSEEKRAYLRDRLGLESRMVSTTRDARAFAAELKHVAGKVDVAINTLSGDYIPETLRLLKPGGTFIETGKVAIWSQDKVAASRPDVVYRVVDLDITGSASVELMDAFLSRLAEGVADGSVRPPPVTAFDYPAQLRDAFRYVRTAKHIGKVVLRMPQATLPRTIAAANTSPGFSPPEVPVAFDQSRYQEGIEQVARFAARQLRAAAGSLTEDEVDGRWRKLYGRYAHRGDEGAEDGEHLGVEEIIETWPEVRPEARLVGLMEGKVEELFRGRVEAPTLLFSEEAMEVVEGFYVGSLALDYYNTVLKETLASLLRDRPNGRKLRILEVGAGTGATTAKLLPVLESVEFEYVFTDVSSVFLKKAKRDIASRLPANGSMVFDILDIEVDPCAQGFQPAQFDIVLAANCIHATRRMKETVANMRSLLRPSGAMLLFESTRQSAISDCTFGFTDGWWRFEDLELRPDYPLLSFDTWNSLLMSNGFVSVDRADRLDGALESSAIIVARNSSTTEDSPEDTSRMIRGDAAYLVTGGNSGLGLVAARALMDAGARHLILLSRSGAIKEDDAHLWHQLLSAAANMGAKIEHLPCDVGDGTALGQTLASLREQGCPEIRGVIHAAGLLDDAPFRQQSKKTLNTVISPKVTGAITLRQALVPQPDFILLFSSAAGILGSPTQSNHCAANATLDALAAQWRHEGLPAMSLAWGMVLGLGTLRRQPPGRAAIERLGGISPDLAYRTICAAIAATAGCRHHSGYLLCSPIQWSKLLANSDGTETDAVNSPQSGHRQLFSTYRKNLALQRQLEPKRKPTRKTARSATSKSTSAAPKPTQQAAAVIPDLDSITTTIRNILADVTGTNIPSSEPDPRFEDHGVDSLSSMELGNRLNAAFPGLAISPMALNGFPTLSSLSQHVRQELLRNSGGAATTTAPEEQQQQQQQNLIPLNAVPDDGHPDTPIAIVIHGGAGEVHHVKQLAARLPFRVVGVRQTDDVPADSVASMAAHYVRVLQRAGGLLGRRADGTVRRRVQLIGYSFGGCVAWEMARLLEMQHVQQPERLVLLDGGPTTDVSMEQVLGCRLESGSDDAEEEGVGARSIRLMGALLLASGAKVIGTADIVSTLQRVGLVKKPGSDGKEKQQSSFDLDLISRTTREIVELIPPSLRGAPLQRLTDLFAANMRAYDGYLAFHAAGKAPAYDGPVWVARSKLPRDEEERRRAQLWLDSDHYAFMDLPELAEAVAGLVVG</sequence>
<keyword evidence="10" id="KW-0012">Acyltransferase</keyword>
<dbReference type="Pfam" id="PF00975">
    <property type="entry name" value="Thioesterase"/>
    <property type="match status" value="1"/>
</dbReference>
<organism evidence="56 57">
    <name type="scientific">Lasiodiplodia hormozganensis</name>
    <dbReference type="NCBI Taxonomy" id="869390"/>
    <lineage>
        <taxon>Eukaryota</taxon>
        <taxon>Fungi</taxon>
        <taxon>Dikarya</taxon>
        <taxon>Ascomycota</taxon>
        <taxon>Pezizomycotina</taxon>
        <taxon>Dothideomycetes</taxon>
        <taxon>Dothideomycetes incertae sedis</taxon>
        <taxon>Botryosphaeriales</taxon>
        <taxon>Botryosphaeriaceae</taxon>
        <taxon>Lasiodiplodia</taxon>
    </lineage>
</organism>
<evidence type="ECO:0000256" key="35">
    <source>
        <dbReference type="ARBA" id="ARBA00048420"/>
    </source>
</evidence>
<dbReference type="InterPro" id="IPR016036">
    <property type="entry name" value="Malonyl_transacylase_ACP-bd"/>
</dbReference>
<keyword evidence="9" id="KW-0511">Multifunctional enzyme</keyword>
<comment type="catalytic activity">
    <reaction evidence="22">
        <text>hexanoyl-[ACP] + malonyl-[ACP] + H(+) = 3-oxooctanoyl-[ACP] + holo-[ACP] + CO2</text>
        <dbReference type="Rhea" id="RHEA:41836"/>
        <dbReference type="Rhea" id="RHEA-COMP:9623"/>
        <dbReference type="Rhea" id="RHEA-COMP:9632"/>
        <dbReference type="Rhea" id="RHEA-COMP:9633"/>
        <dbReference type="Rhea" id="RHEA-COMP:9685"/>
        <dbReference type="ChEBI" id="CHEBI:15378"/>
        <dbReference type="ChEBI" id="CHEBI:16526"/>
        <dbReference type="ChEBI" id="CHEBI:64479"/>
        <dbReference type="ChEBI" id="CHEBI:78449"/>
        <dbReference type="ChEBI" id="CHEBI:78459"/>
        <dbReference type="ChEBI" id="CHEBI:78460"/>
    </reaction>
    <physiologicalReaction direction="left-to-right" evidence="22">
        <dbReference type="Rhea" id="RHEA:41837"/>
    </physiologicalReaction>
</comment>
<comment type="catalytic activity">
    <reaction evidence="47">
        <text>3-oxooctanoyl-[ACP] + NADPH + H(+) = (3R)-hydroxyoctanoyl-[ACP] + NADP(+)</text>
        <dbReference type="Rhea" id="RHEA:41840"/>
        <dbReference type="Rhea" id="RHEA-COMP:9633"/>
        <dbReference type="Rhea" id="RHEA-COMP:9634"/>
        <dbReference type="ChEBI" id="CHEBI:15378"/>
        <dbReference type="ChEBI" id="CHEBI:57783"/>
        <dbReference type="ChEBI" id="CHEBI:58349"/>
        <dbReference type="ChEBI" id="CHEBI:78460"/>
        <dbReference type="ChEBI" id="CHEBI:78461"/>
    </reaction>
    <physiologicalReaction direction="left-to-right" evidence="47">
        <dbReference type="Rhea" id="RHEA:41841"/>
    </physiologicalReaction>
</comment>
<keyword evidence="5" id="KW-0702">S-nitrosylation</keyword>
<dbReference type="Pfam" id="PF02801">
    <property type="entry name" value="Ketoacyl-synt_C"/>
    <property type="match status" value="2"/>
</dbReference>
<evidence type="ECO:0000256" key="12">
    <source>
        <dbReference type="ARBA" id="ARBA00023351"/>
    </source>
</evidence>
<dbReference type="InterPro" id="IPR013154">
    <property type="entry name" value="ADH-like_N"/>
</dbReference>
<dbReference type="Pfam" id="PF08659">
    <property type="entry name" value="KR"/>
    <property type="match status" value="2"/>
</dbReference>
<dbReference type="CDD" id="cd05195">
    <property type="entry name" value="enoyl_red"/>
    <property type="match status" value="1"/>
</dbReference>
<dbReference type="SUPFAM" id="SSF47336">
    <property type="entry name" value="ACP-like"/>
    <property type="match status" value="3"/>
</dbReference>
<dbReference type="Pfam" id="PF08240">
    <property type="entry name" value="ADH_N"/>
    <property type="match status" value="1"/>
</dbReference>
<dbReference type="PROSITE" id="PS00606">
    <property type="entry name" value="KS3_1"/>
    <property type="match status" value="2"/>
</dbReference>
<evidence type="ECO:0000256" key="10">
    <source>
        <dbReference type="ARBA" id="ARBA00023315"/>
    </source>
</evidence>
<evidence type="ECO:0000256" key="34">
    <source>
        <dbReference type="ARBA" id="ARBA00048289"/>
    </source>
</evidence>
<dbReference type="Pfam" id="PF13602">
    <property type="entry name" value="ADH_zinc_N_2"/>
    <property type="match status" value="1"/>
</dbReference>
<evidence type="ECO:0000313" key="57">
    <source>
        <dbReference type="Proteomes" id="UP001175001"/>
    </source>
</evidence>
<dbReference type="SUPFAM" id="SSF50129">
    <property type="entry name" value="GroES-like"/>
    <property type="match status" value="1"/>
</dbReference>
<evidence type="ECO:0000256" key="19">
    <source>
        <dbReference type="ARBA" id="ARBA00023402"/>
    </source>
</evidence>
<dbReference type="GO" id="GO:0019171">
    <property type="term" value="F:(3R)-hydroxyacyl-[acyl-carrier-protein] dehydratase activity"/>
    <property type="evidence" value="ECO:0007669"/>
    <property type="project" value="UniProtKB-EC"/>
</dbReference>
<dbReference type="PANTHER" id="PTHR43775:SF37">
    <property type="entry name" value="SI:DKEY-61P9.11"/>
    <property type="match status" value="1"/>
</dbReference>
<dbReference type="InterPro" id="IPR036736">
    <property type="entry name" value="ACP-like_sf"/>
</dbReference>
<comment type="catalytic activity">
    <reaction evidence="12">
        <text>(3R)-hydroxydodecanoyl-[ACP] = (2E)-dodecenoyl-[ACP] + H2O</text>
        <dbReference type="Rhea" id="RHEA:41876"/>
        <dbReference type="Rhea" id="RHEA-COMP:9642"/>
        <dbReference type="Rhea" id="RHEA-COMP:9643"/>
        <dbReference type="ChEBI" id="CHEBI:15377"/>
        <dbReference type="ChEBI" id="CHEBI:78470"/>
        <dbReference type="ChEBI" id="CHEBI:78472"/>
    </reaction>
    <physiologicalReaction direction="left-to-right" evidence="12">
        <dbReference type="Rhea" id="RHEA:41877"/>
    </physiologicalReaction>
</comment>
<dbReference type="SMART" id="SM00825">
    <property type="entry name" value="PKS_KS"/>
    <property type="match status" value="2"/>
</dbReference>
<evidence type="ECO:0000256" key="24">
    <source>
        <dbReference type="ARBA" id="ARBA00047440"/>
    </source>
</evidence>
<comment type="catalytic activity">
    <reaction evidence="49">
        <text>(2E)-decenoyl-[ACP] + NADPH + H(+) = decanoyl-[ACP] + NADP(+)</text>
        <dbReference type="Rhea" id="RHEA:41864"/>
        <dbReference type="Rhea" id="RHEA-COMP:9639"/>
        <dbReference type="Rhea" id="RHEA-COMP:9640"/>
        <dbReference type="ChEBI" id="CHEBI:15378"/>
        <dbReference type="ChEBI" id="CHEBI:57783"/>
        <dbReference type="ChEBI" id="CHEBI:58349"/>
        <dbReference type="ChEBI" id="CHEBI:78467"/>
        <dbReference type="ChEBI" id="CHEBI:78468"/>
    </reaction>
    <physiologicalReaction direction="left-to-right" evidence="49">
        <dbReference type="Rhea" id="RHEA:41865"/>
    </physiologicalReaction>
</comment>
<comment type="catalytic activity">
    <reaction evidence="15">
        <text>a (3R)-hydroxyacyl-[ACP] = a (2E)-enoyl-[ACP] + H2O</text>
        <dbReference type="Rhea" id="RHEA:13097"/>
        <dbReference type="Rhea" id="RHEA-COMP:9925"/>
        <dbReference type="Rhea" id="RHEA-COMP:9945"/>
        <dbReference type="ChEBI" id="CHEBI:15377"/>
        <dbReference type="ChEBI" id="CHEBI:78784"/>
        <dbReference type="ChEBI" id="CHEBI:78827"/>
        <dbReference type="EC" id="4.2.1.59"/>
    </reaction>
    <physiologicalReaction direction="left-to-right" evidence="15">
        <dbReference type="Rhea" id="RHEA:13098"/>
    </physiologicalReaction>
</comment>
<dbReference type="CDD" id="cd00833">
    <property type="entry name" value="PKS"/>
    <property type="match status" value="2"/>
</dbReference>
<feature type="domain" description="Carrier" evidence="53">
    <location>
        <begin position="3220"/>
        <end position="3297"/>
    </location>
</feature>
<dbReference type="Gene3D" id="3.40.47.10">
    <property type="match status" value="2"/>
</dbReference>
<feature type="domain" description="Ketosynthase family 3 (KS3)" evidence="54">
    <location>
        <begin position="1276"/>
        <end position="1711"/>
    </location>
</feature>
<evidence type="ECO:0000256" key="36">
    <source>
        <dbReference type="ARBA" id="ARBA00048506"/>
    </source>
</evidence>
<comment type="catalytic activity">
    <reaction evidence="46">
        <text>3-oxohexadecanoyl-[ACP] + NADPH + H(+) = (3R)-hydroxyhexadecanoyl-[ACP] + NADP(+)</text>
        <dbReference type="Rhea" id="RHEA:41904"/>
        <dbReference type="Rhea" id="RHEA-COMP:9649"/>
        <dbReference type="Rhea" id="RHEA-COMP:9650"/>
        <dbReference type="ChEBI" id="CHEBI:15378"/>
        <dbReference type="ChEBI" id="CHEBI:57783"/>
        <dbReference type="ChEBI" id="CHEBI:58349"/>
        <dbReference type="ChEBI" id="CHEBI:78478"/>
        <dbReference type="ChEBI" id="CHEBI:78480"/>
    </reaction>
    <physiologicalReaction direction="left-to-right" evidence="46">
        <dbReference type="Rhea" id="RHEA:41905"/>
    </physiologicalReaction>
</comment>
<comment type="catalytic activity">
    <reaction evidence="26">
        <text>(2E)-butenoyl-[ACP] + NADPH + H(+) = butanoyl-[ACP] + NADP(+)</text>
        <dbReference type="Rhea" id="RHEA:41812"/>
        <dbReference type="Rhea" id="RHEA-COMP:9627"/>
        <dbReference type="Rhea" id="RHEA-COMP:9628"/>
        <dbReference type="ChEBI" id="CHEBI:15378"/>
        <dbReference type="ChEBI" id="CHEBI:57783"/>
        <dbReference type="ChEBI" id="CHEBI:58349"/>
        <dbReference type="ChEBI" id="CHEBI:78453"/>
        <dbReference type="ChEBI" id="CHEBI:78454"/>
    </reaction>
    <physiologicalReaction direction="left-to-right" evidence="26">
        <dbReference type="Rhea" id="RHEA:41813"/>
    </physiologicalReaction>
</comment>
<evidence type="ECO:0000256" key="3">
    <source>
        <dbReference type="ARBA" id="ARBA00022553"/>
    </source>
</evidence>
<comment type="catalytic activity">
    <reaction evidence="32">
        <text>hexadecanoyl-[ACP] + malonyl-[ACP] + H(+) = 3-oxooctadecanoyl-[ACP] + holo-[ACP] + CO2</text>
        <dbReference type="Rhea" id="RHEA:41916"/>
        <dbReference type="Rhea" id="RHEA-COMP:9623"/>
        <dbReference type="Rhea" id="RHEA-COMP:9652"/>
        <dbReference type="Rhea" id="RHEA-COMP:9653"/>
        <dbReference type="Rhea" id="RHEA-COMP:9685"/>
        <dbReference type="ChEBI" id="CHEBI:15378"/>
        <dbReference type="ChEBI" id="CHEBI:16526"/>
        <dbReference type="ChEBI" id="CHEBI:64479"/>
        <dbReference type="ChEBI" id="CHEBI:78449"/>
        <dbReference type="ChEBI" id="CHEBI:78483"/>
        <dbReference type="ChEBI" id="CHEBI:78487"/>
    </reaction>
    <physiologicalReaction direction="left-to-right" evidence="32">
        <dbReference type="Rhea" id="RHEA:41917"/>
    </physiologicalReaction>
</comment>
<feature type="compositionally biased region" description="Low complexity" evidence="52">
    <location>
        <begin position="5317"/>
        <end position="5327"/>
    </location>
</feature>
<evidence type="ECO:0000256" key="23">
    <source>
        <dbReference type="ARBA" id="ARBA00047400"/>
    </source>
</evidence>
<accession>A0AA39Z3R1</accession>
<feature type="domain" description="Ketosynthase family 3 (KS3)" evidence="54">
    <location>
        <begin position="3348"/>
        <end position="3791"/>
    </location>
</feature>
<comment type="catalytic activity">
    <reaction evidence="50">
        <text>octanoyl-[ACP] + malonyl-[ACP] + H(+) = 3-oxodecanoyl-[ACP] + holo-[ACP] + CO2</text>
        <dbReference type="Rhea" id="RHEA:41852"/>
        <dbReference type="Rhea" id="RHEA-COMP:9623"/>
        <dbReference type="Rhea" id="RHEA-COMP:9636"/>
        <dbReference type="Rhea" id="RHEA-COMP:9637"/>
        <dbReference type="Rhea" id="RHEA-COMP:9685"/>
        <dbReference type="ChEBI" id="CHEBI:15378"/>
        <dbReference type="ChEBI" id="CHEBI:16526"/>
        <dbReference type="ChEBI" id="CHEBI:64479"/>
        <dbReference type="ChEBI" id="CHEBI:78449"/>
        <dbReference type="ChEBI" id="CHEBI:78463"/>
        <dbReference type="ChEBI" id="CHEBI:78464"/>
    </reaction>
    <physiologicalReaction direction="left-to-right" evidence="50">
        <dbReference type="Rhea" id="RHEA:41853"/>
    </physiologicalReaction>
</comment>
<evidence type="ECO:0000256" key="45">
    <source>
        <dbReference type="ARBA" id="ARBA00049263"/>
    </source>
</evidence>
<feature type="region of interest" description="Disordered" evidence="52">
    <location>
        <begin position="5302"/>
        <end position="5338"/>
    </location>
</feature>
<keyword evidence="57" id="KW-1185">Reference proteome</keyword>
<evidence type="ECO:0000256" key="38">
    <source>
        <dbReference type="ARBA" id="ARBA00048650"/>
    </source>
</evidence>
<evidence type="ECO:0000259" key="54">
    <source>
        <dbReference type="PROSITE" id="PS52004"/>
    </source>
</evidence>
<keyword evidence="2" id="KW-0596">Phosphopantetheine</keyword>
<feature type="domain" description="Carrier" evidence="53">
    <location>
        <begin position="1141"/>
        <end position="1218"/>
    </location>
</feature>
<feature type="active site" description="Proton donor; for dehydratase activity" evidence="51">
    <location>
        <position position="4028"/>
    </location>
</feature>
<dbReference type="InterPro" id="IPR020843">
    <property type="entry name" value="ER"/>
</dbReference>
<feature type="active site" description="Proton acceptor; for dehydratase activity" evidence="51">
    <location>
        <position position="3856"/>
    </location>
</feature>
<evidence type="ECO:0000256" key="8">
    <source>
        <dbReference type="ARBA" id="ARBA00023239"/>
    </source>
</evidence>
<comment type="catalytic activity">
    <reaction evidence="18">
        <text>(3R)-hydroxyhexadecanoyl-[ACP] = (2E)-hexadecenoyl-[ACP] + H2O</text>
        <dbReference type="Rhea" id="RHEA:41908"/>
        <dbReference type="Rhea" id="RHEA-COMP:9650"/>
        <dbReference type="Rhea" id="RHEA-COMP:9651"/>
        <dbReference type="ChEBI" id="CHEBI:15377"/>
        <dbReference type="ChEBI" id="CHEBI:78480"/>
        <dbReference type="ChEBI" id="CHEBI:78481"/>
    </reaction>
    <physiologicalReaction direction="left-to-right" evidence="18">
        <dbReference type="Rhea" id="RHEA:41909"/>
    </physiologicalReaction>
</comment>
<feature type="region of interest" description="N-terminal hotdog fold" evidence="51">
    <location>
        <begin position="3822"/>
        <end position="3946"/>
    </location>
</feature>
<comment type="catalytic activity">
    <reaction evidence="48">
        <text>butanoyl-[ACP] + malonyl-[ACP] + H(+) = 3-oxohexanoyl-[ACP] + holo-[ACP] + CO2</text>
        <dbReference type="Rhea" id="RHEA:41820"/>
        <dbReference type="Rhea" id="RHEA-COMP:9623"/>
        <dbReference type="Rhea" id="RHEA-COMP:9628"/>
        <dbReference type="Rhea" id="RHEA-COMP:9629"/>
        <dbReference type="Rhea" id="RHEA-COMP:9685"/>
        <dbReference type="ChEBI" id="CHEBI:15378"/>
        <dbReference type="ChEBI" id="CHEBI:16526"/>
        <dbReference type="ChEBI" id="CHEBI:64479"/>
        <dbReference type="ChEBI" id="CHEBI:78449"/>
        <dbReference type="ChEBI" id="CHEBI:78454"/>
        <dbReference type="ChEBI" id="CHEBI:78456"/>
    </reaction>
    <physiologicalReaction direction="left-to-right" evidence="48">
        <dbReference type="Rhea" id="RHEA:41821"/>
    </physiologicalReaction>
</comment>
<comment type="catalytic activity">
    <reaction evidence="29">
        <text>(2E)-hexenoyl-[ACP] + NADPH + H(+) = hexanoyl-[ACP] + NADP(+)</text>
        <dbReference type="Rhea" id="RHEA:41832"/>
        <dbReference type="Rhea" id="RHEA-COMP:9631"/>
        <dbReference type="Rhea" id="RHEA-COMP:9632"/>
        <dbReference type="ChEBI" id="CHEBI:15378"/>
        <dbReference type="ChEBI" id="CHEBI:57783"/>
        <dbReference type="ChEBI" id="CHEBI:58349"/>
        <dbReference type="ChEBI" id="CHEBI:78458"/>
        <dbReference type="ChEBI" id="CHEBI:78459"/>
    </reaction>
    <physiologicalReaction direction="left-to-right" evidence="29">
        <dbReference type="Rhea" id="RHEA:41833"/>
    </physiologicalReaction>
</comment>
<evidence type="ECO:0000256" key="22">
    <source>
        <dbReference type="ARBA" id="ARBA00047394"/>
    </source>
</evidence>
<evidence type="ECO:0000256" key="13">
    <source>
        <dbReference type="ARBA" id="ARBA00023373"/>
    </source>
</evidence>
<comment type="catalytic activity">
    <reaction evidence="35">
        <text>(2E)-octenoyl-[ACP] + NADPH + H(+) = octanoyl-[ACP] + NADP(+)</text>
        <dbReference type="Rhea" id="RHEA:41848"/>
        <dbReference type="Rhea" id="RHEA-COMP:9635"/>
        <dbReference type="Rhea" id="RHEA-COMP:9636"/>
        <dbReference type="ChEBI" id="CHEBI:15378"/>
        <dbReference type="ChEBI" id="CHEBI:57783"/>
        <dbReference type="ChEBI" id="CHEBI:58349"/>
        <dbReference type="ChEBI" id="CHEBI:78462"/>
        <dbReference type="ChEBI" id="CHEBI:78463"/>
    </reaction>
    <physiologicalReaction direction="left-to-right" evidence="35">
        <dbReference type="Rhea" id="RHEA:41849"/>
    </physiologicalReaction>
</comment>
<reference evidence="56" key="1">
    <citation type="submission" date="2023-06" db="EMBL/GenBank/DDBJ databases">
        <title>Multi-omics analyses reveal the molecular pathogenesis toolkit of Lasiodiplodia hormozganensis, a cross-kingdom pathogen.</title>
        <authorList>
            <person name="Felix C."/>
            <person name="Meneses R."/>
            <person name="Goncalves M.F.M."/>
            <person name="Tilleman L."/>
            <person name="Duarte A.S."/>
            <person name="Jorrin-Novo J.V."/>
            <person name="Van De Peer Y."/>
            <person name="Deforce D."/>
            <person name="Van Nieuwerburgh F."/>
            <person name="Esteves A.C."/>
            <person name="Alves A."/>
        </authorList>
    </citation>
    <scope>NUCLEOTIDE SEQUENCE</scope>
    <source>
        <strain evidence="56">CBS 339.90</strain>
    </source>
</reference>
<proteinExistence type="predicted"/>
<comment type="catalytic activity">
    <reaction evidence="30">
        <text>3-oxobutanoyl-[ACP] + NADPH + H(+) = (3R)-hydroxybutanoyl-[ACP] + NADP(+)</text>
        <dbReference type="Rhea" id="RHEA:41804"/>
        <dbReference type="Rhea" id="RHEA-COMP:9625"/>
        <dbReference type="Rhea" id="RHEA-COMP:9626"/>
        <dbReference type="ChEBI" id="CHEBI:15378"/>
        <dbReference type="ChEBI" id="CHEBI:57783"/>
        <dbReference type="ChEBI" id="CHEBI:58349"/>
        <dbReference type="ChEBI" id="CHEBI:78450"/>
        <dbReference type="ChEBI" id="CHEBI:78451"/>
    </reaction>
    <physiologicalReaction direction="left-to-right" evidence="30">
        <dbReference type="Rhea" id="RHEA:41805"/>
    </physiologicalReaction>
</comment>
<comment type="catalytic activity">
    <reaction evidence="11">
        <text>(3R)-hydroxyoctanoyl-[ACP] = (2E)-octenoyl-[ACP] + H2O</text>
        <dbReference type="Rhea" id="RHEA:41844"/>
        <dbReference type="Rhea" id="RHEA-COMP:9634"/>
        <dbReference type="Rhea" id="RHEA-COMP:9635"/>
        <dbReference type="ChEBI" id="CHEBI:15377"/>
        <dbReference type="ChEBI" id="CHEBI:78461"/>
        <dbReference type="ChEBI" id="CHEBI:78462"/>
    </reaction>
    <physiologicalReaction direction="left-to-right" evidence="11">
        <dbReference type="Rhea" id="RHEA:41845"/>
    </physiologicalReaction>
</comment>
<comment type="catalytic activity">
    <reaction evidence="19">
        <text>(3R)-hydroxybutanoyl-[ACP] = (2E)-butenoyl-[ACP] + H2O</text>
        <dbReference type="Rhea" id="RHEA:41808"/>
        <dbReference type="Rhea" id="RHEA-COMP:9626"/>
        <dbReference type="Rhea" id="RHEA-COMP:9627"/>
        <dbReference type="ChEBI" id="CHEBI:15377"/>
        <dbReference type="ChEBI" id="CHEBI:78451"/>
        <dbReference type="ChEBI" id="CHEBI:78453"/>
    </reaction>
    <physiologicalReaction direction="left-to-right" evidence="19">
        <dbReference type="Rhea" id="RHEA:41809"/>
    </physiologicalReaction>
</comment>
<dbReference type="Pfam" id="PF21089">
    <property type="entry name" value="PKS_DH_N"/>
    <property type="match status" value="2"/>
</dbReference>
<comment type="catalytic activity">
    <reaction evidence="41">
        <text>3-oxotetradecanoyl-[ACP] + NADPH + H(+) = (3R)-hydroxytetradecanoyl-[ACP] + NADP(+)</text>
        <dbReference type="Rhea" id="RHEA:41888"/>
        <dbReference type="Rhea" id="RHEA-COMP:9645"/>
        <dbReference type="Rhea" id="RHEA-COMP:9646"/>
        <dbReference type="ChEBI" id="CHEBI:15378"/>
        <dbReference type="ChEBI" id="CHEBI:57783"/>
        <dbReference type="ChEBI" id="CHEBI:58349"/>
        <dbReference type="ChEBI" id="CHEBI:78473"/>
        <dbReference type="ChEBI" id="CHEBI:78474"/>
    </reaction>
    <physiologicalReaction direction="left-to-right" evidence="41">
        <dbReference type="Rhea" id="RHEA:41889"/>
    </physiologicalReaction>
</comment>
<feature type="region of interest" description="C-terminal hotdog fold" evidence="51">
    <location>
        <begin position="3966"/>
        <end position="4127"/>
    </location>
</feature>
<dbReference type="InterPro" id="IPR001227">
    <property type="entry name" value="Ac_transferase_dom_sf"/>
</dbReference>
<comment type="catalytic activity">
    <reaction evidence="33">
        <text>(2E)-dodecenoyl-[ACP] + NADPH + H(+) = dodecanoyl-[ACP] + NADP(+)</text>
        <dbReference type="Rhea" id="RHEA:41880"/>
        <dbReference type="Rhea" id="RHEA-COMP:9643"/>
        <dbReference type="Rhea" id="RHEA-COMP:9644"/>
        <dbReference type="ChEBI" id="CHEBI:15378"/>
        <dbReference type="ChEBI" id="CHEBI:57783"/>
        <dbReference type="ChEBI" id="CHEBI:58349"/>
        <dbReference type="ChEBI" id="CHEBI:65264"/>
        <dbReference type="ChEBI" id="CHEBI:78472"/>
    </reaction>
    <physiologicalReaction direction="left-to-right" evidence="33">
        <dbReference type="Rhea" id="RHEA:41881"/>
    </physiologicalReaction>
</comment>
<feature type="domain" description="PKS/mFAS DH" evidence="55">
    <location>
        <begin position="2044"/>
        <end position="2332"/>
    </location>
</feature>
<feature type="domain" description="Carrier" evidence="53">
    <location>
        <begin position="5339"/>
        <end position="5417"/>
    </location>
</feature>
<dbReference type="GO" id="GO:0004315">
    <property type="term" value="F:3-oxoacyl-[acyl-carrier-protein] synthase activity"/>
    <property type="evidence" value="ECO:0007669"/>
    <property type="project" value="UniProtKB-EC"/>
</dbReference>
<evidence type="ECO:0000256" key="40">
    <source>
        <dbReference type="ARBA" id="ARBA00048704"/>
    </source>
</evidence>
<keyword evidence="4" id="KW-0808">Transferase</keyword>
<evidence type="ECO:0000256" key="32">
    <source>
        <dbReference type="ARBA" id="ARBA00048051"/>
    </source>
</evidence>
<comment type="catalytic activity">
    <reaction evidence="27">
        <text>dodecanoyl-[ACP] + malonyl-[ACP] + H(+) = 3-oxotetradecanoyl-[ACP] + holo-[ACP] + CO2</text>
        <dbReference type="Rhea" id="RHEA:41884"/>
        <dbReference type="Rhea" id="RHEA-COMP:9623"/>
        <dbReference type="Rhea" id="RHEA-COMP:9644"/>
        <dbReference type="Rhea" id="RHEA-COMP:9645"/>
        <dbReference type="Rhea" id="RHEA-COMP:9685"/>
        <dbReference type="ChEBI" id="CHEBI:15378"/>
        <dbReference type="ChEBI" id="CHEBI:16526"/>
        <dbReference type="ChEBI" id="CHEBI:64479"/>
        <dbReference type="ChEBI" id="CHEBI:65264"/>
        <dbReference type="ChEBI" id="CHEBI:78449"/>
        <dbReference type="ChEBI" id="CHEBI:78473"/>
    </reaction>
    <physiologicalReaction direction="left-to-right" evidence="27">
        <dbReference type="Rhea" id="RHEA:41885"/>
    </physiologicalReaction>
</comment>
<dbReference type="SMART" id="SM00827">
    <property type="entry name" value="PKS_AT"/>
    <property type="match status" value="1"/>
</dbReference>
<dbReference type="InterPro" id="IPR014030">
    <property type="entry name" value="Ketoacyl_synth_N"/>
</dbReference>
<dbReference type="SUPFAM" id="SSF53901">
    <property type="entry name" value="Thiolase-like"/>
    <property type="match status" value="2"/>
</dbReference>
<feature type="region of interest" description="Disordered" evidence="52">
    <location>
        <begin position="3309"/>
        <end position="3331"/>
    </location>
</feature>
<dbReference type="SMART" id="SM00826">
    <property type="entry name" value="PKS_DH"/>
    <property type="match status" value="2"/>
</dbReference>
<dbReference type="CDD" id="cd02440">
    <property type="entry name" value="AdoMet_MTases"/>
    <property type="match status" value="3"/>
</dbReference>
<feature type="region of interest" description="Disordered" evidence="52">
    <location>
        <begin position="5356"/>
        <end position="5375"/>
    </location>
</feature>
<evidence type="ECO:0000259" key="55">
    <source>
        <dbReference type="PROSITE" id="PS52019"/>
    </source>
</evidence>
<dbReference type="InterPro" id="IPR014043">
    <property type="entry name" value="Acyl_transferase_dom"/>
</dbReference>
<evidence type="ECO:0000256" key="15">
    <source>
        <dbReference type="ARBA" id="ARBA00023394"/>
    </source>
</evidence>
<dbReference type="InterPro" id="IPR014031">
    <property type="entry name" value="Ketoacyl_synth_C"/>
</dbReference>
<dbReference type="InterPro" id="IPR013217">
    <property type="entry name" value="Methyltransf_12"/>
</dbReference>
<dbReference type="InterPro" id="IPR049552">
    <property type="entry name" value="PKS_DH_N"/>
</dbReference>
<dbReference type="PANTHER" id="PTHR43775">
    <property type="entry name" value="FATTY ACID SYNTHASE"/>
    <property type="match status" value="1"/>
</dbReference>
<feature type="compositionally biased region" description="Polar residues" evidence="52">
    <location>
        <begin position="3321"/>
        <end position="3331"/>
    </location>
</feature>
<evidence type="ECO:0000313" key="56">
    <source>
        <dbReference type="EMBL" id="KAK0663601.1"/>
    </source>
</evidence>
<dbReference type="Proteomes" id="UP001175001">
    <property type="component" value="Unassembled WGS sequence"/>
</dbReference>
<evidence type="ECO:0000256" key="33">
    <source>
        <dbReference type="ARBA" id="ARBA00048281"/>
    </source>
</evidence>
<feature type="compositionally biased region" description="Basic and acidic residues" evidence="52">
    <location>
        <begin position="2927"/>
        <end position="2937"/>
    </location>
</feature>
<dbReference type="EMBL" id="JAUJDW010000003">
    <property type="protein sequence ID" value="KAK0663601.1"/>
    <property type="molecule type" value="Genomic_DNA"/>
</dbReference>
<evidence type="ECO:0000256" key="50">
    <source>
        <dbReference type="ARBA" id="ARBA00049533"/>
    </source>
</evidence>
<dbReference type="InterPro" id="IPR006162">
    <property type="entry name" value="Ppantetheine_attach_site"/>
</dbReference>
<evidence type="ECO:0000256" key="43">
    <source>
        <dbReference type="ARBA" id="ARBA00049109"/>
    </source>
</evidence>
<comment type="pathway">
    <text evidence="1">Lipid metabolism.</text>
</comment>
<dbReference type="SMART" id="SM00829">
    <property type="entry name" value="PKS_ER"/>
    <property type="match status" value="1"/>
</dbReference>
<comment type="catalytic activity">
    <reaction evidence="31">
        <text>acetyl-[ACP] + malonyl-[ACP] + H(+) = 3-oxobutanoyl-[ACP] + holo-[ACP] + CO2</text>
        <dbReference type="Rhea" id="RHEA:41800"/>
        <dbReference type="Rhea" id="RHEA-COMP:9621"/>
        <dbReference type="Rhea" id="RHEA-COMP:9623"/>
        <dbReference type="Rhea" id="RHEA-COMP:9625"/>
        <dbReference type="Rhea" id="RHEA-COMP:9685"/>
        <dbReference type="ChEBI" id="CHEBI:15378"/>
        <dbReference type="ChEBI" id="CHEBI:16526"/>
        <dbReference type="ChEBI" id="CHEBI:64479"/>
        <dbReference type="ChEBI" id="CHEBI:78446"/>
        <dbReference type="ChEBI" id="CHEBI:78449"/>
        <dbReference type="ChEBI" id="CHEBI:78450"/>
    </reaction>
    <physiologicalReaction direction="left-to-right" evidence="31">
        <dbReference type="Rhea" id="RHEA:41801"/>
    </physiologicalReaction>
</comment>
<evidence type="ECO:0000256" key="14">
    <source>
        <dbReference type="ARBA" id="ARBA00023388"/>
    </source>
</evidence>
<evidence type="ECO:0000256" key="27">
    <source>
        <dbReference type="ARBA" id="ARBA00047578"/>
    </source>
</evidence>
<evidence type="ECO:0000259" key="53">
    <source>
        <dbReference type="PROSITE" id="PS50075"/>
    </source>
</evidence>
<evidence type="ECO:0000256" key="47">
    <source>
        <dbReference type="ARBA" id="ARBA00049422"/>
    </source>
</evidence>
<dbReference type="InterPro" id="IPR042104">
    <property type="entry name" value="PKS_dehydratase_sf"/>
</dbReference>
<dbReference type="Gene3D" id="3.40.50.1820">
    <property type="entry name" value="alpha/beta hydrolase"/>
    <property type="match status" value="1"/>
</dbReference>
<evidence type="ECO:0000256" key="7">
    <source>
        <dbReference type="ARBA" id="ARBA00022898"/>
    </source>
</evidence>
<dbReference type="InterPro" id="IPR011032">
    <property type="entry name" value="GroES-like_sf"/>
</dbReference>
<evidence type="ECO:0000256" key="46">
    <source>
        <dbReference type="ARBA" id="ARBA00049414"/>
    </source>
</evidence>
<dbReference type="InterPro" id="IPR057326">
    <property type="entry name" value="KR_dom"/>
</dbReference>
<evidence type="ECO:0000256" key="20">
    <source>
        <dbReference type="ARBA" id="ARBA00023442"/>
    </source>
</evidence>
<feature type="region of interest" description="C-terminal hotdog fold" evidence="51">
    <location>
        <begin position="2187"/>
        <end position="2332"/>
    </location>
</feature>
<evidence type="ECO:0000256" key="44">
    <source>
        <dbReference type="ARBA" id="ARBA00049171"/>
    </source>
</evidence>
<dbReference type="GO" id="GO:0004316">
    <property type="term" value="F:3-oxoacyl-[acyl-carrier-protein] reductase (NADPH) activity"/>
    <property type="evidence" value="ECO:0007669"/>
    <property type="project" value="UniProtKB-EC"/>
</dbReference>
<feature type="region of interest" description="N-terminal hotdog fold" evidence="51">
    <location>
        <begin position="2044"/>
        <end position="2172"/>
    </location>
</feature>
<evidence type="ECO:0000256" key="21">
    <source>
        <dbReference type="ARBA" id="ARBA00047300"/>
    </source>
</evidence>
<dbReference type="Gene3D" id="3.10.129.110">
    <property type="entry name" value="Polyketide synthase dehydratase"/>
    <property type="match status" value="2"/>
</dbReference>
<dbReference type="InterPro" id="IPR049551">
    <property type="entry name" value="PKS_DH_C"/>
</dbReference>
<comment type="catalytic activity">
    <reaction evidence="34">
        <text>tetradecanoyl-[ACP] + H2O = tetradecanoate + holo-[ACP] + H(+)</text>
        <dbReference type="Rhea" id="RHEA:30123"/>
        <dbReference type="Rhea" id="RHEA-COMP:9648"/>
        <dbReference type="Rhea" id="RHEA-COMP:9685"/>
        <dbReference type="ChEBI" id="CHEBI:15377"/>
        <dbReference type="ChEBI" id="CHEBI:15378"/>
        <dbReference type="ChEBI" id="CHEBI:30807"/>
        <dbReference type="ChEBI" id="CHEBI:64479"/>
        <dbReference type="ChEBI" id="CHEBI:78477"/>
        <dbReference type="EC" id="3.1.2.14"/>
    </reaction>
    <physiologicalReaction direction="left-to-right" evidence="34">
        <dbReference type="Rhea" id="RHEA:30124"/>
    </physiologicalReaction>
</comment>
<comment type="catalytic activity">
    <reaction evidence="25">
        <text>tetradecanoyl-[ACP] + malonyl-[ACP] + H(+) = 3-oxohexadecanoyl-[ACP] + holo-[ACP] + CO2</text>
        <dbReference type="Rhea" id="RHEA:41900"/>
        <dbReference type="Rhea" id="RHEA-COMP:9623"/>
        <dbReference type="Rhea" id="RHEA-COMP:9648"/>
        <dbReference type="Rhea" id="RHEA-COMP:9649"/>
        <dbReference type="Rhea" id="RHEA-COMP:9685"/>
        <dbReference type="ChEBI" id="CHEBI:15378"/>
        <dbReference type="ChEBI" id="CHEBI:16526"/>
        <dbReference type="ChEBI" id="CHEBI:64479"/>
        <dbReference type="ChEBI" id="CHEBI:78449"/>
        <dbReference type="ChEBI" id="CHEBI:78477"/>
        <dbReference type="ChEBI" id="CHEBI:78478"/>
    </reaction>
    <physiologicalReaction direction="left-to-right" evidence="25">
        <dbReference type="Rhea" id="RHEA:41901"/>
    </physiologicalReaction>
</comment>
<dbReference type="Gene3D" id="3.90.180.10">
    <property type="entry name" value="Medium-chain alcohol dehydrogenases, catalytic domain"/>
    <property type="match status" value="1"/>
</dbReference>
<dbReference type="InterPro" id="IPR020807">
    <property type="entry name" value="PKS_DH"/>
</dbReference>
<evidence type="ECO:0000256" key="18">
    <source>
        <dbReference type="ARBA" id="ARBA00023401"/>
    </source>
</evidence>
<dbReference type="Pfam" id="PF00109">
    <property type="entry name" value="ketoacyl-synt"/>
    <property type="match status" value="2"/>
</dbReference>
<evidence type="ECO:0000256" key="28">
    <source>
        <dbReference type="ARBA" id="ARBA00047810"/>
    </source>
</evidence>
<evidence type="ECO:0000256" key="42">
    <source>
        <dbReference type="ARBA" id="ARBA00049019"/>
    </source>
</evidence>
<dbReference type="InterPro" id="IPR001031">
    <property type="entry name" value="Thioesterase"/>
</dbReference>
<feature type="domain" description="PKS/mFAS DH" evidence="55">
    <location>
        <begin position="3822"/>
        <end position="4127"/>
    </location>
</feature>
<comment type="catalytic activity">
    <reaction evidence="40">
        <text>hexadecanoyl-[ACP] + H2O = hexadecanoate + holo-[ACP] + H(+)</text>
        <dbReference type="Rhea" id="RHEA:41932"/>
        <dbReference type="Rhea" id="RHEA-COMP:9652"/>
        <dbReference type="Rhea" id="RHEA-COMP:9685"/>
        <dbReference type="ChEBI" id="CHEBI:7896"/>
        <dbReference type="ChEBI" id="CHEBI:15377"/>
        <dbReference type="ChEBI" id="CHEBI:15378"/>
        <dbReference type="ChEBI" id="CHEBI:64479"/>
        <dbReference type="ChEBI" id="CHEBI:78483"/>
        <dbReference type="EC" id="3.1.2.14"/>
    </reaction>
    <physiologicalReaction direction="left-to-right" evidence="40">
        <dbReference type="Rhea" id="RHEA:41933"/>
    </physiologicalReaction>
</comment>
<dbReference type="InterPro" id="IPR029063">
    <property type="entry name" value="SAM-dependent_MTases_sf"/>
</dbReference>
<evidence type="ECO:0000256" key="39">
    <source>
        <dbReference type="ARBA" id="ARBA00048691"/>
    </source>
</evidence>
<dbReference type="InterPro" id="IPR016035">
    <property type="entry name" value="Acyl_Trfase/lysoPLipase"/>
</dbReference>
<dbReference type="PROSITE" id="PS52019">
    <property type="entry name" value="PKS_MFAS_DH"/>
    <property type="match status" value="2"/>
</dbReference>
<evidence type="ECO:0000256" key="26">
    <source>
        <dbReference type="ARBA" id="ARBA00047500"/>
    </source>
</evidence>
<comment type="catalytic activity">
    <reaction evidence="13">
        <text>(3R)-hydroxyhexanoyl-[ACP] = (2E)-hexenoyl-[ACP] + H2O</text>
        <dbReference type="Rhea" id="RHEA:41828"/>
        <dbReference type="Rhea" id="RHEA-COMP:9630"/>
        <dbReference type="Rhea" id="RHEA-COMP:9631"/>
        <dbReference type="ChEBI" id="CHEBI:15377"/>
        <dbReference type="ChEBI" id="CHEBI:78457"/>
        <dbReference type="ChEBI" id="CHEBI:78458"/>
    </reaction>
    <physiologicalReaction direction="left-to-right" evidence="13">
        <dbReference type="Rhea" id="RHEA:41829"/>
    </physiologicalReaction>
</comment>
<dbReference type="Gene3D" id="1.10.1200.10">
    <property type="entry name" value="ACP-like"/>
    <property type="match status" value="3"/>
</dbReference>
<comment type="catalytic activity">
    <reaction evidence="45">
        <text>3-oxododecanoyl-[ACP] + NADPH + H(+) = (3R)-hydroxydodecanoyl-[ACP] + NADP(+)</text>
        <dbReference type="Rhea" id="RHEA:41872"/>
        <dbReference type="Rhea" id="RHEA-COMP:9641"/>
        <dbReference type="Rhea" id="RHEA-COMP:9642"/>
        <dbReference type="ChEBI" id="CHEBI:15378"/>
        <dbReference type="ChEBI" id="CHEBI:57783"/>
        <dbReference type="ChEBI" id="CHEBI:58349"/>
        <dbReference type="ChEBI" id="CHEBI:78469"/>
        <dbReference type="ChEBI" id="CHEBI:78470"/>
    </reaction>
    <physiologicalReaction direction="left-to-right" evidence="45">
        <dbReference type="Rhea" id="RHEA:41873"/>
    </physiologicalReaction>
</comment>
<dbReference type="InterPro" id="IPR029058">
    <property type="entry name" value="AB_hydrolase_fold"/>
</dbReference>
<dbReference type="SUPFAM" id="SSF55048">
    <property type="entry name" value="Probable ACP-binding domain of malonyl-CoA ACP transacylase"/>
    <property type="match status" value="1"/>
</dbReference>
<comment type="catalytic activity">
    <reaction evidence="43">
        <text>decanoyl-[ACP] + malonyl-[ACP] + H(+) = 3-oxododecanoyl-[ACP] + holo-[ACP] + CO2</text>
        <dbReference type="Rhea" id="RHEA:41868"/>
        <dbReference type="Rhea" id="RHEA-COMP:9623"/>
        <dbReference type="Rhea" id="RHEA-COMP:9640"/>
        <dbReference type="Rhea" id="RHEA-COMP:9641"/>
        <dbReference type="Rhea" id="RHEA-COMP:9685"/>
        <dbReference type="ChEBI" id="CHEBI:15378"/>
        <dbReference type="ChEBI" id="CHEBI:16526"/>
        <dbReference type="ChEBI" id="CHEBI:64479"/>
        <dbReference type="ChEBI" id="CHEBI:78449"/>
        <dbReference type="ChEBI" id="CHEBI:78468"/>
        <dbReference type="ChEBI" id="CHEBI:78469"/>
    </reaction>
    <physiologicalReaction direction="left-to-right" evidence="43">
        <dbReference type="Rhea" id="RHEA:41869"/>
    </physiologicalReaction>
</comment>
<feature type="active site" description="Proton acceptor; for dehydratase activity" evidence="51">
    <location>
        <position position="2077"/>
    </location>
</feature>
<comment type="catalytic activity">
    <reaction evidence="14">
        <text>(3R)-hydroxydecanoyl-[ACP] = (2E)-decenoyl-[ACP] + H2O</text>
        <dbReference type="Rhea" id="RHEA:41860"/>
        <dbReference type="Rhea" id="RHEA-COMP:9638"/>
        <dbReference type="Rhea" id="RHEA-COMP:9639"/>
        <dbReference type="ChEBI" id="CHEBI:15377"/>
        <dbReference type="ChEBI" id="CHEBI:78466"/>
        <dbReference type="ChEBI" id="CHEBI:78467"/>
    </reaction>
    <physiologicalReaction direction="left-to-right" evidence="14">
        <dbReference type="Rhea" id="RHEA:41861"/>
    </physiologicalReaction>
</comment>
<keyword evidence="3" id="KW-0597">Phosphoprotein</keyword>
<feature type="active site" description="Proton donor; for dehydratase activity" evidence="51">
    <location>
        <position position="2245"/>
    </location>
</feature>
<dbReference type="InterPro" id="IPR050091">
    <property type="entry name" value="PKS_NRPS_Biosynth_Enz"/>
</dbReference>
<comment type="catalytic activity">
    <reaction evidence="44">
        <text>(2E)-tetradecenoyl-[ACP] + NADPH + H(+) = tetradecanoyl-[ACP] + NADP(+)</text>
        <dbReference type="Rhea" id="RHEA:41896"/>
        <dbReference type="Rhea" id="RHEA-COMP:9647"/>
        <dbReference type="Rhea" id="RHEA-COMP:9648"/>
        <dbReference type="ChEBI" id="CHEBI:15378"/>
        <dbReference type="ChEBI" id="CHEBI:57783"/>
        <dbReference type="ChEBI" id="CHEBI:58349"/>
        <dbReference type="ChEBI" id="CHEBI:78475"/>
        <dbReference type="ChEBI" id="CHEBI:78477"/>
    </reaction>
    <physiologicalReaction direction="left-to-right" evidence="44">
        <dbReference type="Rhea" id="RHEA:41897"/>
    </physiologicalReaction>
</comment>
<dbReference type="Pfam" id="PF00550">
    <property type="entry name" value="PP-binding"/>
    <property type="match status" value="3"/>
</dbReference>
<dbReference type="SUPFAM" id="SSF53335">
    <property type="entry name" value="S-adenosyl-L-methionine-dependent methyltransferases"/>
    <property type="match status" value="3"/>
</dbReference>
<dbReference type="Pfam" id="PF14765">
    <property type="entry name" value="PS-DH"/>
    <property type="match status" value="2"/>
</dbReference>
<gene>
    <name evidence="56" type="primary">pikAI_1</name>
    <name evidence="56" type="ORF">DIS24_g904</name>
</gene>
<comment type="catalytic activity">
    <reaction evidence="17">
        <text>(3R)-hydroxyoctadecanoyl-[ACP] = (2E)-octadecenoyl-[ACP] + H2O</text>
        <dbReference type="Rhea" id="RHEA:41924"/>
        <dbReference type="Rhea" id="RHEA-COMP:9654"/>
        <dbReference type="Rhea" id="RHEA-COMP:9655"/>
        <dbReference type="ChEBI" id="CHEBI:15377"/>
        <dbReference type="ChEBI" id="CHEBI:78488"/>
        <dbReference type="ChEBI" id="CHEBI:78489"/>
    </reaction>
    <physiologicalReaction direction="left-to-right" evidence="17">
        <dbReference type="Rhea" id="RHEA:41925"/>
    </physiologicalReaction>
</comment>
<feature type="region of interest" description="Disordered" evidence="52">
    <location>
        <begin position="2918"/>
        <end position="2937"/>
    </location>
</feature>
<dbReference type="Pfam" id="PF13489">
    <property type="entry name" value="Methyltransf_23"/>
    <property type="match status" value="1"/>
</dbReference>
<comment type="catalytic activity">
    <reaction evidence="23">
        <text>a (3R)-hydroxyacyl-[ACP] + NADP(+) = a 3-oxoacyl-[ACP] + NADPH + H(+)</text>
        <dbReference type="Rhea" id="RHEA:17397"/>
        <dbReference type="Rhea" id="RHEA-COMP:9916"/>
        <dbReference type="Rhea" id="RHEA-COMP:9945"/>
        <dbReference type="ChEBI" id="CHEBI:15378"/>
        <dbReference type="ChEBI" id="CHEBI:57783"/>
        <dbReference type="ChEBI" id="CHEBI:58349"/>
        <dbReference type="ChEBI" id="CHEBI:78776"/>
        <dbReference type="ChEBI" id="CHEBI:78827"/>
        <dbReference type="EC" id="1.1.1.100"/>
    </reaction>
    <physiologicalReaction direction="right-to-left" evidence="23">
        <dbReference type="Rhea" id="RHEA:17399"/>
    </physiologicalReaction>
</comment>
<evidence type="ECO:0000256" key="2">
    <source>
        <dbReference type="ARBA" id="ARBA00022450"/>
    </source>
</evidence>
<dbReference type="InterPro" id="IPR009081">
    <property type="entry name" value="PP-bd_ACP"/>
</dbReference>
<evidence type="ECO:0000256" key="17">
    <source>
        <dbReference type="ARBA" id="ARBA00023399"/>
    </source>
</evidence>
<dbReference type="InterPro" id="IPR036291">
    <property type="entry name" value="NAD(P)-bd_dom_sf"/>
</dbReference>
<dbReference type="Gene3D" id="3.40.50.150">
    <property type="entry name" value="Vaccinia Virus protein VP39"/>
    <property type="match status" value="3"/>
</dbReference>
<evidence type="ECO:0000256" key="52">
    <source>
        <dbReference type="SAM" id="MobiDB-lite"/>
    </source>
</evidence>
<dbReference type="InterPro" id="IPR018201">
    <property type="entry name" value="Ketoacyl_synth_AS"/>
</dbReference>
<keyword evidence="6" id="KW-0521">NADP</keyword>
<dbReference type="GO" id="GO:0006633">
    <property type="term" value="P:fatty acid biosynthetic process"/>
    <property type="evidence" value="ECO:0007669"/>
    <property type="project" value="InterPro"/>
</dbReference>
<protein>
    <submittedName>
        <fullName evidence="56">Narbonolide/10-deoxymethynolide synthase PikA1</fullName>
    </submittedName>
</protein>
<evidence type="ECO:0000256" key="37">
    <source>
        <dbReference type="ARBA" id="ARBA00048571"/>
    </source>
</evidence>
<keyword evidence="7" id="KW-0663">Pyridoxal phosphate</keyword>
<evidence type="ECO:0000256" key="6">
    <source>
        <dbReference type="ARBA" id="ARBA00022857"/>
    </source>
</evidence>
<dbReference type="PROSITE" id="PS50075">
    <property type="entry name" value="CARRIER"/>
    <property type="match status" value="3"/>
</dbReference>
<dbReference type="GO" id="GO:0044550">
    <property type="term" value="P:secondary metabolite biosynthetic process"/>
    <property type="evidence" value="ECO:0007669"/>
    <property type="project" value="UniProtKB-ARBA"/>
</dbReference>
<evidence type="ECO:0000256" key="51">
    <source>
        <dbReference type="PROSITE-ProRule" id="PRU01363"/>
    </source>
</evidence>
<comment type="catalytic activity">
    <reaction evidence="21">
        <text>3-oxooctadecanoyl-[ACP] + NADPH + H(+) = (3R)-hydroxyoctadecanoyl-[ACP] + NADP(+)</text>
        <dbReference type="Rhea" id="RHEA:41920"/>
        <dbReference type="Rhea" id="RHEA-COMP:9653"/>
        <dbReference type="Rhea" id="RHEA-COMP:9654"/>
        <dbReference type="ChEBI" id="CHEBI:15378"/>
        <dbReference type="ChEBI" id="CHEBI:57783"/>
        <dbReference type="ChEBI" id="CHEBI:58349"/>
        <dbReference type="ChEBI" id="CHEBI:78487"/>
        <dbReference type="ChEBI" id="CHEBI:78488"/>
    </reaction>
    <physiologicalReaction direction="left-to-right" evidence="21">
        <dbReference type="Rhea" id="RHEA:41921"/>
    </physiologicalReaction>
</comment>
<comment type="catalytic activity">
    <reaction evidence="24">
        <text>3-oxodecanoyl-[ACP] + NADPH + H(+) = (3R)-hydroxydecanoyl-[ACP] + NADP(+)</text>
        <dbReference type="Rhea" id="RHEA:41856"/>
        <dbReference type="Rhea" id="RHEA-COMP:9637"/>
        <dbReference type="Rhea" id="RHEA-COMP:9638"/>
        <dbReference type="ChEBI" id="CHEBI:15378"/>
        <dbReference type="ChEBI" id="CHEBI:57783"/>
        <dbReference type="ChEBI" id="CHEBI:58349"/>
        <dbReference type="ChEBI" id="CHEBI:78464"/>
        <dbReference type="ChEBI" id="CHEBI:78466"/>
    </reaction>
    <physiologicalReaction direction="left-to-right" evidence="24">
        <dbReference type="Rhea" id="RHEA:41857"/>
    </physiologicalReaction>
</comment>
<dbReference type="GO" id="GO:0031177">
    <property type="term" value="F:phosphopantetheine binding"/>
    <property type="evidence" value="ECO:0007669"/>
    <property type="project" value="InterPro"/>
</dbReference>
<evidence type="ECO:0000256" key="5">
    <source>
        <dbReference type="ARBA" id="ARBA00022799"/>
    </source>
</evidence>
<comment type="catalytic activity">
    <reaction evidence="36">
        <text>a fatty acyl-[ACP] + malonyl-[ACP] + H(+) = a 3-oxoacyl-[ACP] + holo-[ACP] + CO2</text>
        <dbReference type="Rhea" id="RHEA:22836"/>
        <dbReference type="Rhea" id="RHEA-COMP:9623"/>
        <dbReference type="Rhea" id="RHEA-COMP:9685"/>
        <dbReference type="Rhea" id="RHEA-COMP:9916"/>
        <dbReference type="Rhea" id="RHEA-COMP:14125"/>
        <dbReference type="ChEBI" id="CHEBI:15378"/>
        <dbReference type="ChEBI" id="CHEBI:16526"/>
        <dbReference type="ChEBI" id="CHEBI:64479"/>
        <dbReference type="ChEBI" id="CHEBI:78449"/>
        <dbReference type="ChEBI" id="CHEBI:78776"/>
        <dbReference type="ChEBI" id="CHEBI:138651"/>
        <dbReference type="EC" id="2.3.1.41"/>
    </reaction>
    <physiologicalReaction direction="left-to-right" evidence="36">
        <dbReference type="Rhea" id="RHEA:22837"/>
    </physiologicalReaction>
</comment>
<dbReference type="InterPro" id="IPR016039">
    <property type="entry name" value="Thiolase-like"/>
</dbReference>
<dbReference type="SUPFAM" id="SSF52151">
    <property type="entry name" value="FabD/lysophospholipase-like"/>
    <property type="match status" value="1"/>
</dbReference>
<dbReference type="Pfam" id="PF00698">
    <property type="entry name" value="Acyl_transf_1"/>
    <property type="match status" value="1"/>
</dbReference>
<evidence type="ECO:0000256" key="25">
    <source>
        <dbReference type="ARBA" id="ARBA00047451"/>
    </source>
</evidence>
<evidence type="ECO:0000256" key="9">
    <source>
        <dbReference type="ARBA" id="ARBA00023268"/>
    </source>
</evidence>
<keyword evidence="8" id="KW-0456">Lyase</keyword>
<comment type="function">
    <text evidence="20">Fatty acid synthetase is a multifunctional enzyme that catalyzes the de novo biosynthesis of long-chain saturated fatty acids starting from acetyl-CoA and malonyl-CoA in the presence of NADPH. This multifunctional protein contains 7 catalytic activities and a site for the binding of the prosthetic group 4'-phosphopantetheine of the acyl carrier protein ([ACP]) domain.</text>
</comment>
<comment type="caution">
    <text evidence="56">The sequence shown here is derived from an EMBL/GenBank/DDBJ whole genome shotgun (WGS) entry which is preliminary data.</text>
</comment>
<dbReference type="InterPro" id="IPR049900">
    <property type="entry name" value="PKS_mFAS_DH"/>
</dbReference>
<evidence type="ECO:0000256" key="4">
    <source>
        <dbReference type="ARBA" id="ARBA00022679"/>
    </source>
</evidence>
<comment type="catalytic activity">
    <reaction evidence="39">
        <text>holo-[ACP] + acetyl-CoA = acetyl-[ACP] + CoA</text>
        <dbReference type="Rhea" id="RHEA:41788"/>
        <dbReference type="Rhea" id="RHEA-COMP:9621"/>
        <dbReference type="Rhea" id="RHEA-COMP:9685"/>
        <dbReference type="ChEBI" id="CHEBI:57287"/>
        <dbReference type="ChEBI" id="CHEBI:57288"/>
        <dbReference type="ChEBI" id="CHEBI:64479"/>
        <dbReference type="ChEBI" id="CHEBI:78446"/>
        <dbReference type="EC" id="2.3.1.38"/>
    </reaction>
    <physiologicalReaction direction="left-to-right" evidence="39">
        <dbReference type="Rhea" id="RHEA:41789"/>
    </physiologicalReaction>
</comment>
<dbReference type="PROSITE" id="PS52004">
    <property type="entry name" value="KS3_2"/>
    <property type="match status" value="2"/>
</dbReference>
<comment type="catalytic activity">
    <reaction evidence="38">
        <text>a 2,3-saturated acyl-[ACP] + NADP(+) = a (2E)-enoyl-[ACP] + NADPH + H(+)</text>
        <dbReference type="Rhea" id="RHEA:22564"/>
        <dbReference type="Rhea" id="RHEA-COMP:9925"/>
        <dbReference type="Rhea" id="RHEA-COMP:9926"/>
        <dbReference type="ChEBI" id="CHEBI:15378"/>
        <dbReference type="ChEBI" id="CHEBI:57783"/>
        <dbReference type="ChEBI" id="CHEBI:58349"/>
        <dbReference type="ChEBI" id="CHEBI:78784"/>
        <dbReference type="ChEBI" id="CHEBI:78785"/>
        <dbReference type="EC" id="1.3.1.39"/>
    </reaction>
    <physiologicalReaction direction="right-to-left" evidence="38">
        <dbReference type="Rhea" id="RHEA:22566"/>
    </physiologicalReaction>
</comment>
<dbReference type="Pfam" id="PF08242">
    <property type="entry name" value="Methyltransf_12"/>
    <property type="match status" value="2"/>
</dbReference>
<dbReference type="SUPFAM" id="SSF51735">
    <property type="entry name" value="NAD(P)-binding Rossmann-fold domains"/>
    <property type="match status" value="5"/>
</dbReference>
<evidence type="ECO:0000256" key="31">
    <source>
        <dbReference type="ARBA" id="ARBA00047961"/>
    </source>
</evidence>
<evidence type="ECO:0000256" key="41">
    <source>
        <dbReference type="ARBA" id="ARBA00048935"/>
    </source>
</evidence>
<comment type="catalytic activity">
    <reaction evidence="16">
        <text>(3R)-hydroxytetradecanoyl-[ACP] = (2E)-tetradecenoyl-[ACP] + H2O</text>
        <dbReference type="Rhea" id="RHEA:41892"/>
        <dbReference type="Rhea" id="RHEA-COMP:9646"/>
        <dbReference type="Rhea" id="RHEA-COMP:9647"/>
        <dbReference type="ChEBI" id="CHEBI:15377"/>
        <dbReference type="ChEBI" id="CHEBI:78474"/>
        <dbReference type="ChEBI" id="CHEBI:78475"/>
    </reaction>
    <physiologicalReaction direction="left-to-right" evidence="16">
        <dbReference type="Rhea" id="RHEA:41893"/>
    </physiologicalReaction>
</comment>
<dbReference type="GO" id="GO:0141148">
    <property type="term" value="F:enoyl-[acyl-carrier-protein] reductase (NADPH) activity"/>
    <property type="evidence" value="ECO:0007669"/>
    <property type="project" value="UniProtKB-EC"/>
</dbReference>
<comment type="catalytic activity">
    <reaction evidence="42">
        <text>(2E)-octadecenoyl-[ACP] + NADPH + H(+) = octadecanoyl-[ACP] + NADP(+)</text>
        <dbReference type="Rhea" id="RHEA:41928"/>
        <dbReference type="Rhea" id="RHEA-COMP:9655"/>
        <dbReference type="Rhea" id="RHEA-COMP:9656"/>
        <dbReference type="ChEBI" id="CHEBI:15378"/>
        <dbReference type="ChEBI" id="CHEBI:57783"/>
        <dbReference type="ChEBI" id="CHEBI:58349"/>
        <dbReference type="ChEBI" id="CHEBI:78489"/>
        <dbReference type="ChEBI" id="CHEBI:78495"/>
    </reaction>
    <physiologicalReaction direction="left-to-right" evidence="42">
        <dbReference type="Rhea" id="RHEA:41929"/>
    </physiologicalReaction>
</comment>
<dbReference type="InterPro" id="IPR020806">
    <property type="entry name" value="PKS_PP-bd"/>
</dbReference>
<dbReference type="GO" id="GO:0004312">
    <property type="term" value="F:fatty acid synthase activity"/>
    <property type="evidence" value="ECO:0007669"/>
    <property type="project" value="TreeGrafter"/>
</dbReference>
<dbReference type="Gene3D" id="3.40.366.10">
    <property type="entry name" value="Malonyl-Coenzyme A Acyl Carrier Protein, domain 2"/>
    <property type="match status" value="1"/>
</dbReference>
<comment type="catalytic activity">
    <reaction evidence="37">
        <text>3-oxohexanoyl-[ACP] + NADPH + H(+) = (3R)-hydroxyhexanoyl-[ACP] + NADP(+)</text>
        <dbReference type="Rhea" id="RHEA:41824"/>
        <dbReference type="Rhea" id="RHEA-COMP:9629"/>
        <dbReference type="Rhea" id="RHEA-COMP:9630"/>
        <dbReference type="ChEBI" id="CHEBI:15378"/>
        <dbReference type="ChEBI" id="CHEBI:57783"/>
        <dbReference type="ChEBI" id="CHEBI:58349"/>
        <dbReference type="ChEBI" id="CHEBI:78456"/>
        <dbReference type="ChEBI" id="CHEBI:78457"/>
    </reaction>
    <physiologicalReaction direction="left-to-right" evidence="37">
        <dbReference type="Rhea" id="RHEA:41825"/>
    </physiologicalReaction>
</comment>
<evidence type="ECO:0000256" key="49">
    <source>
        <dbReference type="ARBA" id="ARBA00049521"/>
    </source>
</evidence>
<evidence type="ECO:0000256" key="11">
    <source>
        <dbReference type="ARBA" id="ARBA00023332"/>
    </source>
</evidence>
<feature type="compositionally biased region" description="Basic and acidic residues" evidence="52">
    <location>
        <begin position="5365"/>
        <end position="5374"/>
    </location>
</feature>
<dbReference type="SMART" id="SM00823">
    <property type="entry name" value="PKS_PP"/>
    <property type="match status" value="3"/>
</dbReference>
<dbReference type="PROSITE" id="PS00012">
    <property type="entry name" value="PHOSPHOPANTETHEINE"/>
    <property type="match status" value="1"/>
</dbReference>
<dbReference type="GO" id="GO:0004313">
    <property type="term" value="F:[acyl-carrier-protein] S-acetyltransferase activity"/>
    <property type="evidence" value="ECO:0007669"/>
    <property type="project" value="UniProtKB-EC"/>
</dbReference>
<evidence type="ECO:0000256" key="48">
    <source>
        <dbReference type="ARBA" id="ARBA00049449"/>
    </source>
</evidence>
<dbReference type="InterPro" id="IPR013968">
    <property type="entry name" value="PKS_KR"/>
</dbReference>
<comment type="catalytic activity">
    <reaction evidence="28">
        <text>(2E)-hexadecenoyl-[ACP] + NADPH + H(+) = hexadecanoyl-[ACP] + NADP(+)</text>
        <dbReference type="Rhea" id="RHEA:41912"/>
        <dbReference type="Rhea" id="RHEA-COMP:9651"/>
        <dbReference type="Rhea" id="RHEA-COMP:9652"/>
        <dbReference type="ChEBI" id="CHEBI:15378"/>
        <dbReference type="ChEBI" id="CHEBI:57783"/>
        <dbReference type="ChEBI" id="CHEBI:58349"/>
        <dbReference type="ChEBI" id="CHEBI:78481"/>
        <dbReference type="ChEBI" id="CHEBI:78483"/>
    </reaction>
    <physiologicalReaction direction="left-to-right" evidence="28">
        <dbReference type="Rhea" id="RHEA:41913"/>
    </physiologicalReaction>
</comment>
<evidence type="ECO:0000256" key="29">
    <source>
        <dbReference type="ARBA" id="ARBA00047897"/>
    </source>
</evidence>
<dbReference type="GO" id="GO:0016297">
    <property type="term" value="F:fatty acyl-[ACP] hydrolase activity"/>
    <property type="evidence" value="ECO:0007669"/>
    <property type="project" value="UniProtKB-EC"/>
</dbReference>
<evidence type="ECO:0000256" key="30">
    <source>
        <dbReference type="ARBA" id="ARBA00047953"/>
    </source>
</evidence>
<dbReference type="SUPFAM" id="SSF53474">
    <property type="entry name" value="alpha/beta-Hydrolases"/>
    <property type="match status" value="1"/>
</dbReference>